<gene>
    <name evidence="1" type="ORF">LEA_10129</name>
</gene>
<accession>K1SYT9</accession>
<keyword evidence="1" id="KW-0378">Hydrolase</keyword>
<name>K1SYT9_9ZZZZ</name>
<comment type="caution">
    <text evidence="1">The sequence shown here is derived from an EMBL/GenBank/DDBJ whole genome shotgun (WGS) entry which is preliminary data.</text>
</comment>
<dbReference type="EMBL" id="AJWY01006807">
    <property type="protein sequence ID" value="EKC65812.1"/>
    <property type="molecule type" value="Genomic_DNA"/>
</dbReference>
<evidence type="ECO:0000313" key="1">
    <source>
        <dbReference type="EMBL" id="EKC65812.1"/>
    </source>
</evidence>
<reference evidence="1" key="1">
    <citation type="journal article" date="2013" name="Environ. Microbiol.">
        <title>Microbiota from the distal guts of lean and obese adolescents exhibit partial functional redundancy besides clear differences in community structure.</title>
        <authorList>
            <person name="Ferrer M."/>
            <person name="Ruiz A."/>
            <person name="Lanza F."/>
            <person name="Haange S.B."/>
            <person name="Oberbach A."/>
            <person name="Till H."/>
            <person name="Bargiela R."/>
            <person name="Campoy C."/>
            <person name="Segura M.T."/>
            <person name="Richter M."/>
            <person name="von Bergen M."/>
            <person name="Seifert J."/>
            <person name="Suarez A."/>
        </authorList>
    </citation>
    <scope>NUCLEOTIDE SEQUENCE</scope>
</reference>
<dbReference type="AlphaFoldDB" id="K1SYT9"/>
<proteinExistence type="predicted"/>
<organism evidence="1">
    <name type="scientific">human gut metagenome</name>
    <dbReference type="NCBI Taxonomy" id="408170"/>
    <lineage>
        <taxon>unclassified sequences</taxon>
        <taxon>metagenomes</taxon>
        <taxon>organismal metagenomes</taxon>
    </lineage>
</organism>
<dbReference type="GO" id="GO:0016787">
    <property type="term" value="F:hydrolase activity"/>
    <property type="evidence" value="ECO:0007669"/>
    <property type="project" value="UniProtKB-KW"/>
</dbReference>
<protein>
    <submittedName>
        <fullName evidence="1">Fructan hydrolase exo-beta-D-fructosidase</fullName>
    </submittedName>
</protein>
<sequence>MPYLTVSNAGQEVIWYFKPVRDEFFKQWISKERYPYDAFVELPKGSIEKLIGRKMTWDDEPFLLKFKDF</sequence>